<feature type="compositionally biased region" description="Low complexity" evidence="2">
    <location>
        <begin position="635"/>
        <end position="662"/>
    </location>
</feature>
<sequence>MFQQNNGEDQQEPNQQQQQNNNQEGQELQNNNQDIQPNQDQLEIYLSRYITNKEQLSQQRAQLDIVIQEINGTPNDRFIYRQFLEKICNKFQSLSIKEYDDISNFEQLHQMIKDQYQKRRQDWESKLSENQNLINDWNEKVKMPQYYQIMKILKSPNRSLYLTKDITKEVYFDGLKKELTPKEQEQLNQKNGKPESLKECSIFQNYKVEAFEVFQNHLNLMKKEASQSDDPPNFISSMQQNMCFEIYKILAFPYLYFNQCIKFDVEAQSVYFQLPKNMIIEVRSNYIEQTPFLNGNSTLNIIPPYLFQTNILPFLSIIDVFKLRIVCRYFKTIVEKYWHIPAKKQIIDLEIAGELAYNSAFLSNFKIAAVTLKQKLRNCVDMIMNFINWQELHELIEIEQIQIEVYRPLIMMLRLFNKQQQISLPYEIDCSFSIKELAKDIKQQILDYLNLELLPLSFNQMKQIQSSALSAPEFNITGLIHPQLHLSQLLTFLLQGLYFHGWMLQIITIHKELLKQRQKELQNLDEQQIYNRDFIRQARKFIYKMVEFQSNQDIDEQQAIMTQLYIEMNSSLKGFSFAVNDVYQSRPCAEIHYKNDVITIHQDIYCQIELLTYIYTRQYISEMQSNNKSSKEQQENNSMEQQQQSDKLDSQSDSSHQQNEPN</sequence>
<proteinExistence type="predicted"/>
<dbReference type="OMA" id="MIMNFIN"/>
<dbReference type="OrthoDB" id="310446at2759"/>
<evidence type="ECO:0000313" key="4">
    <source>
        <dbReference type="Proteomes" id="UP000683925"/>
    </source>
</evidence>
<gene>
    <name evidence="3" type="ORF">POCTA_138.1.T1360022</name>
</gene>
<evidence type="ECO:0000256" key="2">
    <source>
        <dbReference type="SAM" id="MobiDB-lite"/>
    </source>
</evidence>
<feature type="region of interest" description="Disordered" evidence="2">
    <location>
        <begin position="625"/>
        <end position="662"/>
    </location>
</feature>
<dbReference type="Proteomes" id="UP000683925">
    <property type="component" value="Unassembled WGS sequence"/>
</dbReference>
<feature type="region of interest" description="Disordered" evidence="2">
    <location>
        <begin position="1"/>
        <end position="33"/>
    </location>
</feature>
<name>A0A8S1XZP2_PAROT</name>
<keyword evidence="4" id="KW-1185">Reference proteome</keyword>
<evidence type="ECO:0000256" key="1">
    <source>
        <dbReference type="SAM" id="Coils"/>
    </source>
</evidence>
<dbReference type="AlphaFoldDB" id="A0A8S1XZP2"/>
<keyword evidence="1" id="KW-0175">Coiled coil</keyword>
<dbReference type="EMBL" id="CAJJDP010000137">
    <property type="protein sequence ID" value="CAD8205632.1"/>
    <property type="molecule type" value="Genomic_DNA"/>
</dbReference>
<organism evidence="3 4">
    <name type="scientific">Paramecium octaurelia</name>
    <dbReference type="NCBI Taxonomy" id="43137"/>
    <lineage>
        <taxon>Eukaryota</taxon>
        <taxon>Sar</taxon>
        <taxon>Alveolata</taxon>
        <taxon>Ciliophora</taxon>
        <taxon>Intramacronucleata</taxon>
        <taxon>Oligohymenophorea</taxon>
        <taxon>Peniculida</taxon>
        <taxon>Parameciidae</taxon>
        <taxon>Paramecium</taxon>
    </lineage>
</organism>
<evidence type="ECO:0008006" key="5">
    <source>
        <dbReference type="Google" id="ProtNLM"/>
    </source>
</evidence>
<feature type="coiled-coil region" evidence="1">
    <location>
        <begin position="113"/>
        <end position="140"/>
    </location>
</feature>
<dbReference type="CDD" id="cd22126">
    <property type="entry name" value="F-box_FBXL15"/>
    <property type="match status" value="1"/>
</dbReference>
<protein>
    <recommendedName>
        <fullName evidence="5">F-box domain-containing protein</fullName>
    </recommendedName>
</protein>
<accession>A0A8S1XZP2</accession>
<reference evidence="3" key="1">
    <citation type="submission" date="2021-01" db="EMBL/GenBank/DDBJ databases">
        <authorList>
            <consortium name="Genoscope - CEA"/>
            <person name="William W."/>
        </authorList>
    </citation>
    <scope>NUCLEOTIDE SEQUENCE</scope>
</reference>
<evidence type="ECO:0000313" key="3">
    <source>
        <dbReference type="EMBL" id="CAD8205632.1"/>
    </source>
</evidence>
<comment type="caution">
    <text evidence="3">The sequence shown here is derived from an EMBL/GenBank/DDBJ whole genome shotgun (WGS) entry which is preliminary data.</text>
</comment>